<reference evidence="1" key="2">
    <citation type="submission" date="2020-11" db="EMBL/GenBank/DDBJ databases">
        <authorList>
            <person name="McCartney M.A."/>
            <person name="Auch B."/>
            <person name="Kono T."/>
            <person name="Mallez S."/>
            <person name="Becker A."/>
            <person name="Gohl D.M."/>
            <person name="Silverstein K.A.T."/>
            <person name="Koren S."/>
            <person name="Bechman K.B."/>
            <person name="Herman A."/>
            <person name="Abrahante J.E."/>
            <person name="Garbe J."/>
        </authorList>
    </citation>
    <scope>NUCLEOTIDE SEQUENCE</scope>
    <source>
        <strain evidence="1">Duluth1</strain>
        <tissue evidence="1">Whole animal</tissue>
    </source>
</reference>
<accession>A0A9D4BG50</accession>
<reference evidence="1" key="1">
    <citation type="journal article" date="2019" name="bioRxiv">
        <title>The Genome of the Zebra Mussel, Dreissena polymorpha: A Resource for Invasive Species Research.</title>
        <authorList>
            <person name="McCartney M.A."/>
            <person name="Auch B."/>
            <person name="Kono T."/>
            <person name="Mallez S."/>
            <person name="Zhang Y."/>
            <person name="Obille A."/>
            <person name="Becker A."/>
            <person name="Abrahante J.E."/>
            <person name="Garbe J."/>
            <person name="Badalamenti J.P."/>
            <person name="Herman A."/>
            <person name="Mangelson H."/>
            <person name="Liachko I."/>
            <person name="Sullivan S."/>
            <person name="Sone E.D."/>
            <person name="Koren S."/>
            <person name="Silverstein K.A.T."/>
            <person name="Beckman K.B."/>
            <person name="Gohl D.M."/>
        </authorList>
    </citation>
    <scope>NUCLEOTIDE SEQUENCE</scope>
    <source>
        <strain evidence="1">Duluth1</strain>
        <tissue evidence="1">Whole animal</tissue>
    </source>
</reference>
<dbReference type="EMBL" id="JAIWYP010000016">
    <property type="protein sequence ID" value="KAH3693832.1"/>
    <property type="molecule type" value="Genomic_DNA"/>
</dbReference>
<organism evidence="1 2">
    <name type="scientific">Dreissena polymorpha</name>
    <name type="common">Zebra mussel</name>
    <name type="synonym">Mytilus polymorpha</name>
    <dbReference type="NCBI Taxonomy" id="45954"/>
    <lineage>
        <taxon>Eukaryota</taxon>
        <taxon>Metazoa</taxon>
        <taxon>Spiralia</taxon>
        <taxon>Lophotrochozoa</taxon>
        <taxon>Mollusca</taxon>
        <taxon>Bivalvia</taxon>
        <taxon>Autobranchia</taxon>
        <taxon>Heteroconchia</taxon>
        <taxon>Euheterodonta</taxon>
        <taxon>Imparidentia</taxon>
        <taxon>Neoheterodontei</taxon>
        <taxon>Myida</taxon>
        <taxon>Dreissenoidea</taxon>
        <taxon>Dreissenidae</taxon>
        <taxon>Dreissena</taxon>
    </lineage>
</organism>
<evidence type="ECO:0000313" key="1">
    <source>
        <dbReference type="EMBL" id="KAH3693832.1"/>
    </source>
</evidence>
<dbReference type="Proteomes" id="UP000828390">
    <property type="component" value="Unassembled WGS sequence"/>
</dbReference>
<dbReference type="AlphaFoldDB" id="A0A9D4BG50"/>
<keyword evidence="2" id="KW-1185">Reference proteome</keyword>
<name>A0A9D4BG50_DREPO</name>
<gene>
    <name evidence="1" type="ORF">DPMN_081271</name>
</gene>
<evidence type="ECO:0000313" key="2">
    <source>
        <dbReference type="Proteomes" id="UP000828390"/>
    </source>
</evidence>
<sequence length="116" mass="13200">MISGNATLFIAASRELINLRYSTSVRDTPSNLGVKWRFIPQRAPWYGGWWASVLLDLLRPSKEDTRTCLHQPRVLTDDVHLQLTIQSPTKELVTLAKYGVLGFRDTVDVEACMIRL</sequence>
<proteinExistence type="predicted"/>
<protein>
    <submittedName>
        <fullName evidence="1">Uncharacterized protein</fullName>
    </submittedName>
</protein>
<comment type="caution">
    <text evidence="1">The sequence shown here is derived from an EMBL/GenBank/DDBJ whole genome shotgun (WGS) entry which is preliminary data.</text>
</comment>